<evidence type="ECO:0000256" key="5">
    <source>
        <dbReference type="ARBA" id="ARBA00022737"/>
    </source>
</evidence>
<dbReference type="InterPro" id="IPR044066">
    <property type="entry name" value="TRIAD_supradom"/>
</dbReference>
<comment type="caution">
    <text evidence="11">The sequence shown here is derived from an EMBL/GenBank/DDBJ whole genome shotgun (WGS) entry which is preliminary data.</text>
</comment>
<protein>
    <recommendedName>
        <fullName evidence="13">RBR-type E3 ubiquitin transferase</fullName>
    </recommendedName>
</protein>
<dbReference type="InterPro" id="IPR029071">
    <property type="entry name" value="Ubiquitin-like_domsf"/>
</dbReference>
<feature type="domain" description="RING-type" evidence="10">
    <location>
        <begin position="104"/>
        <end position="329"/>
    </location>
</feature>
<evidence type="ECO:0000256" key="2">
    <source>
        <dbReference type="ARBA" id="ARBA00022553"/>
    </source>
</evidence>
<dbReference type="Gene3D" id="1.20.120.1750">
    <property type="match status" value="2"/>
</dbReference>
<keyword evidence="12" id="KW-1185">Reference proteome</keyword>
<evidence type="ECO:0000313" key="11">
    <source>
        <dbReference type="EMBL" id="KAL3871389.1"/>
    </source>
</evidence>
<evidence type="ECO:0000256" key="3">
    <source>
        <dbReference type="ARBA" id="ARBA00022679"/>
    </source>
</evidence>
<dbReference type="EMBL" id="JBJQND010000007">
    <property type="protein sequence ID" value="KAL3871389.1"/>
    <property type="molecule type" value="Genomic_DNA"/>
</dbReference>
<dbReference type="Pfam" id="PF00240">
    <property type="entry name" value="ubiquitin"/>
    <property type="match status" value="1"/>
</dbReference>
<proteinExistence type="predicted"/>
<dbReference type="SUPFAM" id="SSF54236">
    <property type="entry name" value="Ubiquitin-like"/>
    <property type="match status" value="1"/>
</dbReference>
<keyword evidence="7" id="KW-0833">Ubl conjugation pathway</keyword>
<dbReference type="PROSITE" id="PS50053">
    <property type="entry name" value="UBIQUITIN_2"/>
    <property type="match status" value="1"/>
</dbReference>
<evidence type="ECO:0000256" key="7">
    <source>
        <dbReference type="ARBA" id="ARBA00022786"/>
    </source>
</evidence>
<dbReference type="GO" id="GO:0009893">
    <property type="term" value="P:positive regulation of metabolic process"/>
    <property type="evidence" value="ECO:0007669"/>
    <property type="project" value="UniProtKB-ARBA"/>
</dbReference>
<feature type="domain" description="Ubiquitin-like" evidence="9">
    <location>
        <begin position="6"/>
        <end position="86"/>
    </location>
</feature>
<keyword evidence="4" id="KW-0479">Metal-binding</keyword>
<keyword evidence="5" id="KW-0677">Repeat</keyword>
<dbReference type="PROSITE" id="PS51873">
    <property type="entry name" value="TRIAD"/>
    <property type="match status" value="1"/>
</dbReference>
<evidence type="ECO:0000259" key="10">
    <source>
        <dbReference type="PROSITE" id="PS51873"/>
    </source>
</evidence>
<organism evidence="11 12">
    <name type="scientific">Sinanodonta woodiana</name>
    <name type="common">Chinese pond mussel</name>
    <name type="synonym">Anodonta woodiana</name>
    <dbReference type="NCBI Taxonomy" id="1069815"/>
    <lineage>
        <taxon>Eukaryota</taxon>
        <taxon>Metazoa</taxon>
        <taxon>Spiralia</taxon>
        <taxon>Lophotrochozoa</taxon>
        <taxon>Mollusca</taxon>
        <taxon>Bivalvia</taxon>
        <taxon>Autobranchia</taxon>
        <taxon>Heteroconchia</taxon>
        <taxon>Palaeoheterodonta</taxon>
        <taxon>Unionida</taxon>
        <taxon>Unionoidea</taxon>
        <taxon>Unionidae</taxon>
        <taxon>Unioninae</taxon>
        <taxon>Sinanodonta</taxon>
    </lineage>
</organism>
<evidence type="ECO:0008006" key="13">
    <source>
        <dbReference type="Google" id="ProtNLM"/>
    </source>
</evidence>
<dbReference type="Proteomes" id="UP001634394">
    <property type="component" value="Unassembled WGS sequence"/>
</dbReference>
<dbReference type="GO" id="GO:0016740">
    <property type="term" value="F:transferase activity"/>
    <property type="evidence" value="ECO:0007669"/>
    <property type="project" value="UniProtKB-KW"/>
</dbReference>
<evidence type="ECO:0000256" key="4">
    <source>
        <dbReference type="ARBA" id="ARBA00022723"/>
    </source>
</evidence>
<keyword evidence="8" id="KW-0862">Zinc</keyword>
<dbReference type="SMART" id="SM00213">
    <property type="entry name" value="UBQ"/>
    <property type="match status" value="1"/>
</dbReference>
<evidence type="ECO:0000256" key="8">
    <source>
        <dbReference type="ARBA" id="ARBA00022833"/>
    </source>
</evidence>
<evidence type="ECO:0000256" key="1">
    <source>
        <dbReference type="ARBA" id="ARBA00004906"/>
    </source>
</evidence>
<name>A0ABD3WBV4_SINWO</name>
<keyword evidence="3" id="KW-0808">Transferase</keyword>
<dbReference type="Gene3D" id="3.10.20.90">
    <property type="entry name" value="Phosphatidylinositol 3-kinase Catalytic Subunit, Chain A, domain 1"/>
    <property type="match status" value="1"/>
</dbReference>
<sequence>MPGNKFQIFLKGLESKTHTIEIDEDASIDDLFDDVSRVTGLKKDEMRVVYAAKQLQSDVNGTTMTLKDYGIGKHATLFVLLRLPGGWDSEEHEPKVLDDDVELTNDPDMITLDDDPDSQRAKMPCGHAIGPESLTALCRSLLDAGRYEFRCPYNKKTYCGQQWEYITVRKLAVLTEKEQEYFETKLSDNYLRKAMGIQDCPKCGSFCERRDTKNIRVTCILCSKGKRLSYDFCWYCLRPWLSSGSRECGNPMCDGKDPRLKILKKACNKEIVGVKNCPSVRACPKCGCLIEHERACKHMTCRCGQKFCFICLKVAVSGSYQCGTYNTKCEIAPIQEELPGCS</sequence>
<gene>
    <name evidence="11" type="ORF">ACJMK2_039393</name>
</gene>
<comment type="pathway">
    <text evidence="1">Protein modification; protein ubiquitination.</text>
</comment>
<dbReference type="AlphaFoldDB" id="A0ABD3WBV4"/>
<dbReference type="GO" id="GO:0008270">
    <property type="term" value="F:zinc ion binding"/>
    <property type="evidence" value="ECO:0007669"/>
    <property type="project" value="UniProtKB-KW"/>
</dbReference>
<reference evidence="11 12" key="1">
    <citation type="submission" date="2024-11" db="EMBL/GenBank/DDBJ databases">
        <title>Chromosome-level genome assembly of the freshwater bivalve Anodonta woodiana.</title>
        <authorList>
            <person name="Chen X."/>
        </authorList>
    </citation>
    <scope>NUCLEOTIDE SEQUENCE [LARGE SCALE GENOMIC DNA]</scope>
    <source>
        <strain evidence="11">MN2024</strain>
        <tissue evidence="11">Gills</tissue>
    </source>
</reference>
<accession>A0ABD3WBV4</accession>
<evidence type="ECO:0000256" key="6">
    <source>
        <dbReference type="ARBA" id="ARBA00022771"/>
    </source>
</evidence>
<keyword evidence="2" id="KW-0597">Phosphoprotein</keyword>
<dbReference type="InterPro" id="IPR000626">
    <property type="entry name" value="Ubiquitin-like_dom"/>
</dbReference>
<dbReference type="SUPFAM" id="SSF57850">
    <property type="entry name" value="RING/U-box"/>
    <property type="match status" value="2"/>
</dbReference>
<keyword evidence="6" id="KW-0863">Zinc-finger</keyword>
<evidence type="ECO:0000313" key="12">
    <source>
        <dbReference type="Proteomes" id="UP001634394"/>
    </source>
</evidence>
<evidence type="ECO:0000259" key="9">
    <source>
        <dbReference type="PROSITE" id="PS50053"/>
    </source>
</evidence>